<reference evidence="3" key="1">
    <citation type="submission" date="2017-05" db="EMBL/GenBank/DDBJ databases">
        <authorList>
            <person name="Sung H."/>
        </authorList>
    </citation>
    <scope>NUCLEOTIDE SEQUENCE [LARGE SCALE GENOMIC DNA]</scope>
    <source>
        <strain evidence="3">AR23208</strain>
    </source>
</reference>
<dbReference type="PROSITE" id="PS51257">
    <property type="entry name" value="PROKAR_LIPOPROTEIN"/>
    <property type="match status" value="1"/>
</dbReference>
<keyword evidence="3" id="KW-1185">Reference proteome</keyword>
<evidence type="ECO:0000313" key="3">
    <source>
        <dbReference type="Proteomes" id="UP000195437"/>
    </source>
</evidence>
<feature type="signal peptide" evidence="1">
    <location>
        <begin position="1"/>
        <end position="21"/>
    </location>
</feature>
<evidence type="ECO:0000313" key="2">
    <source>
        <dbReference type="EMBL" id="ARU62825.1"/>
    </source>
</evidence>
<gene>
    <name evidence="2" type="ORF">CBW65_18985</name>
</gene>
<protein>
    <recommendedName>
        <fullName evidence="4">Lipoprotein</fullName>
    </recommendedName>
</protein>
<dbReference type="Proteomes" id="UP000195437">
    <property type="component" value="Chromosome"/>
</dbReference>
<dbReference type="EMBL" id="CP021434">
    <property type="protein sequence ID" value="ARU62825.1"/>
    <property type="molecule type" value="Genomic_DNA"/>
</dbReference>
<dbReference type="AlphaFoldDB" id="A0A1Y0ITM8"/>
<accession>A0A1Y0ITM8</accession>
<sequence>MTKKVLLLITLLLPLSLTGCGQNGDSNEEALRGKVSKIMIYQEGNAYSVASDEPIFEKIVDTAEEALVEVNDIYKGIDETATYTKTGQTLMLELSEAKPLAIGDQSGDKIPVRHVVIPLSGKYYEEDQLIMAGNSAQFLNMYKTDKGPLHELQELAGQALSK</sequence>
<dbReference type="KEGG" id="tum:CBW65_18985"/>
<organism evidence="2 3">
    <name type="scientific">Tumebacillus avium</name>
    <dbReference type="NCBI Taxonomy" id="1903704"/>
    <lineage>
        <taxon>Bacteria</taxon>
        <taxon>Bacillati</taxon>
        <taxon>Bacillota</taxon>
        <taxon>Bacilli</taxon>
        <taxon>Bacillales</taxon>
        <taxon>Alicyclobacillaceae</taxon>
        <taxon>Tumebacillus</taxon>
    </lineage>
</organism>
<evidence type="ECO:0000256" key="1">
    <source>
        <dbReference type="SAM" id="SignalP"/>
    </source>
</evidence>
<keyword evidence="1" id="KW-0732">Signal</keyword>
<name>A0A1Y0ITM8_9BACL</name>
<feature type="chain" id="PRO_5039565121" description="Lipoprotein" evidence="1">
    <location>
        <begin position="22"/>
        <end position="162"/>
    </location>
</feature>
<proteinExistence type="predicted"/>
<dbReference type="RefSeq" id="WP_087458175.1">
    <property type="nucleotide sequence ID" value="NZ_CP021434.1"/>
</dbReference>
<evidence type="ECO:0008006" key="4">
    <source>
        <dbReference type="Google" id="ProtNLM"/>
    </source>
</evidence>